<reference evidence="2 3" key="1">
    <citation type="journal article" date="2016" name="Nat. Commun.">
        <title>Thousands of microbial genomes shed light on interconnected biogeochemical processes in an aquifer system.</title>
        <authorList>
            <person name="Anantharaman K."/>
            <person name="Brown C.T."/>
            <person name="Hug L.A."/>
            <person name="Sharon I."/>
            <person name="Castelle C.J."/>
            <person name="Probst A.J."/>
            <person name="Thomas B.C."/>
            <person name="Singh A."/>
            <person name="Wilkins M.J."/>
            <person name="Karaoz U."/>
            <person name="Brodie E.L."/>
            <person name="Williams K.H."/>
            <person name="Hubbard S.S."/>
            <person name="Banfield J.F."/>
        </authorList>
    </citation>
    <scope>NUCLEOTIDE SEQUENCE [LARGE SCALE GENOMIC DNA]</scope>
</reference>
<evidence type="ECO:0008006" key="4">
    <source>
        <dbReference type="Google" id="ProtNLM"/>
    </source>
</evidence>
<keyword evidence="1" id="KW-0812">Transmembrane</keyword>
<dbReference type="SUPFAM" id="SSF103481">
    <property type="entry name" value="Multidrug resistance efflux transporter EmrE"/>
    <property type="match status" value="1"/>
</dbReference>
<sequence>MNIFYQFLFIFVTTGFFVACNVITAQWAKTGQNLLWIPVFVCAMIGYILFGLLIKQTNLAVSSGLVDALLVVLSISIGIFILKDAVNTQQIVGLVLACLAVILMI</sequence>
<dbReference type="Proteomes" id="UP000178991">
    <property type="component" value="Unassembled WGS sequence"/>
</dbReference>
<keyword evidence="1" id="KW-0472">Membrane</keyword>
<feature type="transmembrane region" description="Helical" evidence="1">
    <location>
        <begin position="34"/>
        <end position="53"/>
    </location>
</feature>
<evidence type="ECO:0000313" key="3">
    <source>
        <dbReference type="Proteomes" id="UP000178991"/>
    </source>
</evidence>
<name>A0A1G2HLJ6_9BACT</name>
<dbReference type="InterPro" id="IPR037185">
    <property type="entry name" value="EmrE-like"/>
</dbReference>
<protein>
    <recommendedName>
        <fullName evidence="4">EamA domain-containing protein</fullName>
    </recommendedName>
</protein>
<dbReference type="Gene3D" id="1.10.3730.20">
    <property type="match status" value="1"/>
</dbReference>
<feature type="transmembrane region" description="Helical" evidence="1">
    <location>
        <begin position="88"/>
        <end position="104"/>
    </location>
</feature>
<dbReference type="AlphaFoldDB" id="A0A1G2HLJ6"/>
<dbReference type="EMBL" id="MHOL01000002">
    <property type="protein sequence ID" value="OGZ63372.1"/>
    <property type="molecule type" value="Genomic_DNA"/>
</dbReference>
<comment type="caution">
    <text evidence="2">The sequence shown here is derived from an EMBL/GenBank/DDBJ whole genome shotgun (WGS) entry which is preliminary data.</text>
</comment>
<feature type="transmembrane region" description="Helical" evidence="1">
    <location>
        <begin position="7"/>
        <end position="28"/>
    </location>
</feature>
<gene>
    <name evidence="2" type="ORF">A2639_01745</name>
</gene>
<evidence type="ECO:0000313" key="2">
    <source>
        <dbReference type="EMBL" id="OGZ63372.1"/>
    </source>
</evidence>
<keyword evidence="1" id="KW-1133">Transmembrane helix</keyword>
<evidence type="ECO:0000256" key="1">
    <source>
        <dbReference type="SAM" id="Phobius"/>
    </source>
</evidence>
<organism evidence="2 3">
    <name type="scientific">Candidatus Staskawiczbacteria bacterium RIFCSPHIGHO2_01_FULL_34_27</name>
    <dbReference type="NCBI Taxonomy" id="1802199"/>
    <lineage>
        <taxon>Bacteria</taxon>
        <taxon>Candidatus Staskawicziibacteriota</taxon>
    </lineage>
</organism>
<proteinExistence type="predicted"/>
<accession>A0A1G2HLJ6</accession>
<feature type="transmembrane region" description="Helical" evidence="1">
    <location>
        <begin position="65"/>
        <end position="82"/>
    </location>
</feature>